<evidence type="ECO:0000313" key="4">
    <source>
        <dbReference type="Proteomes" id="UP000034805"/>
    </source>
</evidence>
<dbReference type="GO" id="GO:0031267">
    <property type="term" value="F:small GTPase binding"/>
    <property type="evidence" value="ECO:0007669"/>
    <property type="project" value="TreeGrafter"/>
</dbReference>
<comment type="caution">
    <text evidence="3">The sequence shown here is derived from an EMBL/GenBank/DDBJ whole genome shotgun (WGS) entry which is preliminary data.</text>
</comment>
<accession>A0A0P7Z0T7</accession>
<gene>
    <name evidence="3" type="ORF">Z043_106959</name>
</gene>
<dbReference type="InterPro" id="IPR003123">
    <property type="entry name" value="VPS9"/>
</dbReference>
<dbReference type="GO" id="GO:0005085">
    <property type="term" value="F:guanyl-nucleotide exchange factor activity"/>
    <property type="evidence" value="ECO:0007669"/>
    <property type="project" value="InterPro"/>
</dbReference>
<dbReference type="Proteomes" id="UP000034805">
    <property type="component" value="Unassembled WGS sequence"/>
</dbReference>
<dbReference type="PANTHER" id="PTHR23101:SF127">
    <property type="entry name" value="RAS AND RAB INTERACTOR 1-RELATED"/>
    <property type="match status" value="1"/>
</dbReference>
<evidence type="ECO:0000259" key="2">
    <source>
        <dbReference type="PROSITE" id="PS51205"/>
    </source>
</evidence>
<protein>
    <submittedName>
        <fullName evidence="3">Ras and Rab interactor 2-like</fullName>
    </submittedName>
</protein>
<dbReference type="InterPro" id="IPR037191">
    <property type="entry name" value="VPS9_dom_sf"/>
</dbReference>
<dbReference type="SMART" id="SM00167">
    <property type="entry name" value="VPS9"/>
    <property type="match status" value="1"/>
</dbReference>
<dbReference type="PROSITE" id="PS51205">
    <property type="entry name" value="VPS9"/>
    <property type="match status" value="1"/>
</dbReference>
<feature type="region of interest" description="Disordered" evidence="1">
    <location>
        <begin position="172"/>
        <end position="227"/>
    </location>
</feature>
<dbReference type="GO" id="GO:0030139">
    <property type="term" value="C:endocytic vesicle"/>
    <property type="evidence" value="ECO:0007669"/>
    <property type="project" value="TreeGrafter"/>
</dbReference>
<proteinExistence type="predicted"/>
<dbReference type="PANTHER" id="PTHR23101">
    <property type="entry name" value="RAB GDP/GTP EXCHANGE FACTOR"/>
    <property type="match status" value="1"/>
</dbReference>
<reference evidence="3 4" key="1">
    <citation type="submission" date="2015-08" db="EMBL/GenBank/DDBJ databases">
        <title>The genome of the Asian arowana (Scleropages formosus).</title>
        <authorList>
            <person name="Tan M.H."/>
            <person name="Gan H.M."/>
            <person name="Croft L.J."/>
            <person name="Austin C.M."/>
        </authorList>
    </citation>
    <scope>NUCLEOTIDE SEQUENCE [LARGE SCALE GENOMIC DNA]</scope>
    <source>
        <strain evidence="3">Aro1</strain>
    </source>
</reference>
<sequence length="714" mass="79582">MELGVRCLYYMVAQQTYDGLCLTTQPFLFKAFFLEGSAISFPDLCRLVAFYCISRDVLPFHLELPEAIAKASSHVQLESISHMGIEFWSSYLNNKQPTVEQLAPPGPAPTDCSAALEAPGTSLELCLHHVHNNQEVLCFINPLFLQQQQRSRSALHKRHRFKRSLRVRVSTETSCNLSPPASPPPPMLPSSGQEDLECMKKKASTAGPPLRRTPALSPTSEEEDYLIPGPTMGDEVLGQEDEGMTDACLLLERRRAPSLSELDSSSSFSSLEEVEDHSAAKAKPHQHTSTLKKASAAFVSLFAPEKRVAQLVEELSQDRRSAFGSLVQDFLRRQEEELKSARCPASSAMLLQGLRLFLSQAKDFLLDCGELEPPIETLVPENEKDLALEKAMFGCVLKPLKAQLNQTLLALHAQDGSTQRMVDSLRAGQERTLERFGVCVGVPDAHGMERVRQKLVLMQRAYSPIDKVVLLLQVCKCVYKAMGSPAQGFGTKDFLPALSYVIVLCNIPELLLEVEYMMELLEPTWLTGEGGYYLTSVYASLCWIQSKPESGVPGNLTDKAQESLREWSQRRIQEAQNQKEAQQNQQLRGKYIAQEYRKYLSDYETMAVVSKASYFRSEHSAVRTVLWKMGDNGDALAQLCAVKFAVTDPEHYALYWSSGGEMQPVPPQAQLQDLPATSGRTPTLIFLRCDQDLSKMRKLTRGSAVDLGESVCEE</sequence>
<feature type="domain" description="VPS9" evidence="2">
    <location>
        <begin position="412"/>
        <end position="553"/>
    </location>
</feature>
<dbReference type="EMBL" id="JARO02001967">
    <property type="protein sequence ID" value="KPP73923.1"/>
    <property type="molecule type" value="Genomic_DNA"/>
</dbReference>
<dbReference type="GO" id="GO:0005829">
    <property type="term" value="C:cytosol"/>
    <property type="evidence" value="ECO:0007669"/>
    <property type="project" value="TreeGrafter"/>
</dbReference>
<dbReference type="InterPro" id="IPR045046">
    <property type="entry name" value="Vps9-like"/>
</dbReference>
<dbReference type="GO" id="GO:0016192">
    <property type="term" value="P:vesicle-mediated transport"/>
    <property type="evidence" value="ECO:0007669"/>
    <property type="project" value="InterPro"/>
</dbReference>
<name>A0A0P7Z0T7_SCLFO</name>
<dbReference type="Pfam" id="PF02204">
    <property type="entry name" value="VPS9"/>
    <property type="match status" value="1"/>
</dbReference>
<dbReference type="SUPFAM" id="SSF109993">
    <property type="entry name" value="VPS9 domain"/>
    <property type="match status" value="1"/>
</dbReference>
<evidence type="ECO:0000313" key="3">
    <source>
        <dbReference type="EMBL" id="KPP73923.1"/>
    </source>
</evidence>
<organism evidence="3 4">
    <name type="scientific">Scleropages formosus</name>
    <name type="common">Asian bonytongue</name>
    <name type="synonym">Osteoglossum formosum</name>
    <dbReference type="NCBI Taxonomy" id="113540"/>
    <lineage>
        <taxon>Eukaryota</taxon>
        <taxon>Metazoa</taxon>
        <taxon>Chordata</taxon>
        <taxon>Craniata</taxon>
        <taxon>Vertebrata</taxon>
        <taxon>Euteleostomi</taxon>
        <taxon>Actinopterygii</taxon>
        <taxon>Neopterygii</taxon>
        <taxon>Teleostei</taxon>
        <taxon>Osteoglossocephala</taxon>
        <taxon>Osteoglossomorpha</taxon>
        <taxon>Osteoglossiformes</taxon>
        <taxon>Osteoglossidae</taxon>
        <taxon>Scleropages</taxon>
    </lineage>
</organism>
<dbReference type="Gene3D" id="1.20.1050.80">
    <property type="entry name" value="VPS9 domain"/>
    <property type="match status" value="1"/>
</dbReference>
<evidence type="ECO:0000256" key="1">
    <source>
        <dbReference type="SAM" id="MobiDB-lite"/>
    </source>
</evidence>
<dbReference type="Pfam" id="PF23268">
    <property type="entry name" value="RIN1"/>
    <property type="match status" value="1"/>
</dbReference>
<dbReference type="AlphaFoldDB" id="A0A0P7Z0T7"/>